<proteinExistence type="predicted"/>
<organism evidence="1 2">
    <name type="scientific">Noviherbaspirillum sedimenti</name>
    <dbReference type="NCBI Taxonomy" id="2320865"/>
    <lineage>
        <taxon>Bacteria</taxon>
        <taxon>Pseudomonadati</taxon>
        <taxon>Pseudomonadota</taxon>
        <taxon>Betaproteobacteria</taxon>
        <taxon>Burkholderiales</taxon>
        <taxon>Oxalobacteraceae</taxon>
        <taxon>Noviherbaspirillum</taxon>
    </lineage>
</organism>
<evidence type="ECO:0008006" key="3">
    <source>
        <dbReference type="Google" id="ProtNLM"/>
    </source>
</evidence>
<reference evidence="2" key="1">
    <citation type="submission" date="2018-09" db="EMBL/GenBank/DDBJ databases">
        <authorList>
            <person name="Zhu H."/>
        </authorList>
    </citation>
    <scope>NUCLEOTIDE SEQUENCE [LARGE SCALE GENOMIC DNA]</scope>
    <source>
        <strain evidence="2">K1S02-23</strain>
    </source>
</reference>
<accession>A0A3A3G1B9</accession>
<dbReference type="Proteomes" id="UP000266327">
    <property type="component" value="Unassembled WGS sequence"/>
</dbReference>
<evidence type="ECO:0000313" key="1">
    <source>
        <dbReference type="EMBL" id="RJG01425.1"/>
    </source>
</evidence>
<dbReference type="Gene3D" id="3.40.50.1820">
    <property type="entry name" value="alpha/beta hydrolase"/>
    <property type="match status" value="1"/>
</dbReference>
<evidence type="ECO:0000313" key="2">
    <source>
        <dbReference type="Proteomes" id="UP000266327"/>
    </source>
</evidence>
<name>A0A3A3G1B9_9BURK</name>
<sequence>MTSPQRQRIPVSSSDGTLAQLDAIRRHVPQAELLVLENCRHVPQQEQPQALLDACMRFLRSL</sequence>
<dbReference type="OrthoDB" id="135231at2"/>
<dbReference type="EMBL" id="QYUQ01000002">
    <property type="protein sequence ID" value="RJG01425.1"/>
    <property type="molecule type" value="Genomic_DNA"/>
</dbReference>
<protein>
    <recommendedName>
        <fullName evidence="3">Alpha/beta hydrolase</fullName>
    </recommendedName>
</protein>
<comment type="caution">
    <text evidence="1">The sequence shown here is derived from an EMBL/GenBank/DDBJ whole genome shotgun (WGS) entry which is preliminary data.</text>
</comment>
<keyword evidence="2" id="KW-1185">Reference proteome</keyword>
<dbReference type="AlphaFoldDB" id="A0A3A3G1B9"/>
<gene>
    <name evidence="1" type="ORF">D3878_07365</name>
</gene>
<dbReference type="InterPro" id="IPR029058">
    <property type="entry name" value="AB_hydrolase_fold"/>
</dbReference>
<dbReference type="RefSeq" id="WP_119784873.1">
    <property type="nucleotide sequence ID" value="NZ_QYUQ01000002.1"/>
</dbReference>
<dbReference type="SUPFAM" id="SSF53474">
    <property type="entry name" value="alpha/beta-Hydrolases"/>
    <property type="match status" value="1"/>
</dbReference>